<dbReference type="CDD" id="cd05289">
    <property type="entry name" value="MDR_like_2"/>
    <property type="match status" value="1"/>
</dbReference>
<comment type="caution">
    <text evidence="2">The sequence shown here is derived from an EMBL/GenBank/DDBJ whole genome shotgun (WGS) entry which is preliminary data.</text>
</comment>
<reference evidence="2 3" key="1">
    <citation type="submission" date="2024-02" db="EMBL/GenBank/DDBJ databases">
        <authorList>
            <person name="Saticioglu I.B."/>
        </authorList>
    </citation>
    <scope>NUCLEOTIDE SEQUENCE [LARGE SCALE GENOMIC DNA]</scope>
    <source>
        <strain evidence="2 3">Mu-43</strain>
    </source>
</reference>
<dbReference type="EMBL" id="JBBDGN010000002">
    <property type="protein sequence ID" value="MEJ1090994.1"/>
    <property type="molecule type" value="Genomic_DNA"/>
</dbReference>
<dbReference type="PANTHER" id="PTHR11695">
    <property type="entry name" value="ALCOHOL DEHYDROGENASE RELATED"/>
    <property type="match status" value="1"/>
</dbReference>
<dbReference type="InterPro" id="IPR011032">
    <property type="entry name" value="GroES-like_sf"/>
</dbReference>
<dbReference type="Gene3D" id="3.90.180.10">
    <property type="entry name" value="Medium-chain alcohol dehydrogenases, catalytic domain"/>
    <property type="match status" value="1"/>
</dbReference>
<protein>
    <submittedName>
        <fullName evidence="2">NADP-dependent oxidoreductase</fullName>
        <ecNumber evidence="2">1.-.-.-</ecNumber>
    </submittedName>
</protein>
<dbReference type="SUPFAM" id="SSF50129">
    <property type="entry name" value="GroES-like"/>
    <property type="match status" value="1"/>
</dbReference>
<dbReference type="SUPFAM" id="SSF51735">
    <property type="entry name" value="NAD(P)-binding Rossmann-fold domains"/>
    <property type="match status" value="1"/>
</dbReference>
<dbReference type="InterPro" id="IPR020843">
    <property type="entry name" value="ER"/>
</dbReference>
<evidence type="ECO:0000313" key="2">
    <source>
        <dbReference type="EMBL" id="MEJ1090994.1"/>
    </source>
</evidence>
<keyword evidence="2" id="KW-0560">Oxidoreductase</keyword>
<dbReference type="SMART" id="SM00829">
    <property type="entry name" value="PKS_ER"/>
    <property type="match status" value="1"/>
</dbReference>
<accession>A0ABU8LJH8</accession>
<evidence type="ECO:0000313" key="3">
    <source>
        <dbReference type="Proteomes" id="UP001366085"/>
    </source>
</evidence>
<dbReference type="InterPro" id="IPR013154">
    <property type="entry name" value="ADH-like_N"/>
</dbReference>
<keyword evidence="3" id="KW-1185">Reference proteome</keyword>
<proteinExistence type="predicted"/>
<dbReference type="GO" id="GO:0016491">
    <property type="term" value="F:oxidoreductase activity"/>
    <property type="evidence" value="ECO:0007669"/>
    <property type="project" value="UniProtKB-KW"/>
</dbReference>
<dbReference type="PANTHER" id="PTHR11695:SF648">
    <property type="entry name" value="ZINC-BINDING OXIDOREDUCTASE"/>
    <property type="match status" value="1"/>
</dbReference>
<organism evidence="2 3">
    <name type="scientific">Microbacterium istanbulense</name>
    <dbReference type="NCBI Taxonomy" id="3122049"/>
    <lineage>
        <taxon>Bacteria</taxon>
        <taxon>Bacillati</taxon>
        <taxon>Actinomycetota</taxon>
        <taxon>Actinomycetes</taxon>
        <taxon>Micrococcales</taxon>
        <taxon>Microbacteriaceae</taxon>
        <taxon>Microbacterium</taxon>
    </lineage>
</organism>
<sequence>MKALVYDRFGSIDALHIAEHPDPHPGPDSVVVKVVSASLNPVDYKIREGYLQGGIDTILPAVIGWDVAGVVVRAGFDTPEFQVGDEILAYARKDVVSGGTLAEFVEVPVRTATKKPAELSFEAAAALPLAGLTALQSVRRSQIAPGTTVLIHAAAGGVGSFATQLAVRAGARVIGTARPGNFDYLRSLGAEPVEYGPGLVDAVRALAPEGVDTILDFVGAEAMDTVPQLLRPGGVVTSVASPRARDEFGGNYVWVRPDPDGLAELAELAASGELHVEIAKAYDFEQYADAFAALESGHVRGKVVVNVNS</sequence>
<dbReference type="Pfam" id="PF08240">
    <property type="entry name" value="ADH_N"/>
    <property type="match status" value="1"/>
</dbReference>
<dbReference type="Proteomes" id="UP001366085">
    <property type="component" value="Unassembled WGS sequence"/>
</dbReference>
<dbReference type="InterPro" id="IPR050700">
    <property type="entry name" value="YIM1/Zinc_Alcohol_DH_Fams"/>
</dbReference>
<dbReference type="Gene3D" id="3.40.50.720">
    <property type="entry name" value="NAD(P)-binding Rossmann-like Domain"/>
    <property type="match status" value="1"/>
</dbReference>
<gene>
    <name evidence="2" type="ORF">WDU93_04745</name>
</gene>
<feature type="domain" description="Enoyl reductase (ER)" evidence="1">
    <location>
        <begin position="10"/>
        <end position="305"/>
    </location>
</feature>
<evidence type="ECO:0000259" key="1">
    <source>
        <dbReference type="SMART" id="SM00829"/>
    </source>
</evidence>
<dbReference type="Pfam" id="PF13602">
    <property type="entry name" value="ADH_zinc_N_2"/>
    <property type="match status" value="1"/>
</dbReference>
<dbReference type="EC" id="1.-.-.-" evidence="2"/>
<dbReference type="InterPro" id="IPR036291">
    <property type="entry name" value="NAD(P)-bd_dom_sf"/>
</dbReference>
<dbReference type="RefSeq" id="WP_337318075.1">
    <property type="nucleotide sequence ID" value="NZ_JBBDGN010000002.1"/>
</dbReference>
<name>A0ABU8LJH8_9MICO</name>